<dbReference type="Gene3D" id="3.80.10.10">
    <property type="entry name" value="Ribonuclease Inhibitor"/>
    <property type="match status" value="1"/>
</dbReference>
<dbReference type="InterPro" id="IPR001611">
    <property type="entry name" value="Leu-rich_rpt"/>
</dbReference>
<dbReference type="OrthoDB" id="676979at2759"/>
<keyword evidence="6" id="KW-1185">Reference proteome</keyword>
<dbReference type="STRING" id="1754191.A0A1Y1V8E8"/>
<evidence type="ECO:0000256" key="1">
    <source>
        <dbReference type="ARBA" id="ARBA00004196"/>
    </source>
</evidence>
<dbReference type="AlphaFoldDB" id="A0A1Y1V8E8"/>
<dbReference type="InterPro" id="IPR032675">
    <property type="entry name" value="LRR_dom_sf"/>
</dbReference>
<dbReference type="PANTHER" id="PTHR48059">
    <property type="entry name" value="POLYGALACTURONASE INHIBITOR 1"/>
    <property type="match status" value="1"/>
</dbReference>
<comment type="subcellular location">
    <subcellularLocation>
        <location evidence="1">Cell envelope</location>
    </subcellularLocation>
</comment>
<dbReference type="FunFam" id="3.80.10.10:FF:000041">
    <property type="entry name" value="LRR receptor-like serine/threonine-protein kinase ERECTA"/>
    <property type="match status" value="1"/>
</dbReference>
<proteinExistence type="predicted"/>
<dbReference type="Pfam" id="PF00560">
    <property type="entry name" value="LRR_1"/>
    <property type="match status" value="2"/>
</dbReference>
<organism evidence="5 6">
    <name type="scientific">Piromyces finnis</name>
    <dbReference type="NCBI Taxonomy" id="1754191"/>
    <lineage>
        <taxon>Eukaryota</taxon>
        <taxon>Fungi</taxon>
        <taxon>Fungi incertae sedis</taxon>
        <taxon>Chytridiomycota</taxon>
        <taxon>Chytridiomycota incertae sedis</taxon>
        <taxon>Neocallimastigomycetes</taxon>
        <taxon>Neocallimastigales</taxon>
        <taxon>Neocallimastigaceae</taxon>
        <taxon>Piromyces</taxon>
    </lineage>
</organism>
<reference evidence="5 6" key="2">
    <citation type="submission" date="2016-08" db="EMBL/GenBank/DDBJ databases">
        <title>Pervasive Adenine N6-methylation of Active Genes in Fungi.</title>
        <authorList>
            <consortium name="DOE Joint Genome Institute"/>
            <person name="Mondo S.J."/>
            <person name="Dannebaum R.O."/>
            <person name="Kuo R.C."/>
            <person name="Labutti K."/>
            <person name="Haridas S."/>
            <person name="Kuo A."/>
            <person name="Salamov A."/>
            <person name="Ahrendt S.R."/>
            <person name="Lipzen A."/>
            <person name="Sullivan W."/>
            <person name="Andreopoulos W.B."/>
            <person name="Clum A."/>
            <person name="Lindquist E."/>
            <person name="Daum C."/>
            <person name="Ramamoorthy G.K."/>
            <person name="Gryganskyi A."/>
            <person name="Culley D."/>
            <person name="Magnuson J.K."/>
            <person name="James T.Y."/>
            <person name="O'Malley M.A."/>
            <person name="Stajich J.E."/>
            <person name="Spatafora J.W."/>
            <person name="Visel A."/>
            <person name="Grigoriev I.V."/>
        </authorList>
    </citation>
    <scope>NUCLEOTIDE SEQUENCE [LARGE SCALE GENOMIC DNA]</scope>
    <source>
        <strain evidence="6">finn</strain>
    </source>
</reference>
<sequence length="149" mass="16823">MPSKYLYFILANIFLFGLNIQNVLANDCEILTNALTNFSSNLKTQIGGAKNCCWQKGVACNSEKQIVSLEFTDSYSVLGNKGIPSEIGNLLNLEKLNLSYNSMNGELPSSIGKLKNLKFLNLKDNHFEGYIPYEYKNLENLETLYVFFL</sequence>
<protein>
    <submittedName>
        <fullName evidence="5">L domain-like protein</fullName>
    </submittedName>
</protein>
<reference evidence="5 6" key="1">
    <citation type="submission" date="2016-08" db="EMBL/GenBank/DDBJ databases">
        <title>Genomes of anaerobic fungi encode conserved fungal cellulosomes for biomass hydrolysis.</title>
        <authorList>
            <consortium name="DOE Joint Genome Institute"/>
            <person name="Haitjema C.H."/>
            <person name="Gilmore S.P."/>
            <person name="Henske J.K."/>
            <person name="Solomon K.V."/>
            <person name="De Groot R."/>
            <person name="Kuo A."/>
            <person name="Mondo S.J."/>
            <person name="Salamov A.A."/>
            <person name="Labutti K."/>
            <person name="Zhao Z."/>
            <person name="Chiniquy J."/>
            <person name="Barry K."/>
            <person name="Brewer H.M."/>
            <person name="Purvine S.O."/>
            <person name="Wright A.T."/>
            <person name="Boxma B."/>
            <person name="Van Alen T."/>
            <person name="Hackstein J.H."/>
            <person name="Baker S.E."/>
            <person name="Grigoriev I.V."/>
            <person name="O'Malley M.A."/>
        </authorList>
    </citation>
    <scope>NUCLEOTIDE SEQUENCE [LARGE SCALE GENOMIC DNA]</scope>
    <source>
        <strain evidence="6">finn</strain>
    </source>
</reference>
<gene>
    <name evidence="5" type="ORF">BCR36DRAFT_291107</name>
</gene>
<evidence type="ECO:0000256" key="3">
    <source>
        <dbReference type="ARBA" id="ARBA00022737"/>
    </source>
</evidence>
<evidence type="ECO:0000313" key="5">
    <source>
        <dbReference type="EMBL" id="ORX49622.1"/>
    </source>
</evidence>
<dbReference type="EMBL" id="MCFH01000023">
    <property type="protein sequence ID" value="ORX49622.1"/>
    <property type="molecule type" value="Genomic_DNA"/>
</dbReference>
<evidence type="ECO:0000256" key="2">
    <source>
        <dbReference type="ARBA" id="ARBA00022614"/>
    </source>
</evidence>
<keyword evidence="3" id="KW-0677">Repeat</keyword>
<dbReference type="SUPFAM" id="SSF52058">
    <property type="entry name" value="L domain-like"/>
    <property type="match status" value="1"/>
</dbReference>
<evidence type="ECO:0000313" key="6">
    <source>
        <dbReference type="Proteomes" id="UP000193719"/>
    </source>
</evidence>
<feature type="signal peptide" evidence="4">
    <location>
        <begin position="1"/>
        <end position="25"/>
    </location>
</feature>
<feature type="chain" id="PRO_5013276865" evidence="4">
    <location>
        <begin position="26"/>
        <end position="149"/>
    </location>
</feature>
<dbReference type="InterPro" id="IPR051848">
    <property type="entry name" value="PGIP"/>
</dbReference>
<dbReference type="Proteomes" id="UP000193719">
    <property type="component" value="Unassembled WGS sequence"/>
</dbReference>
<dbReference type="PANTHER" id="PTHR48059:SF30">
    <property type="entry name" value="OS06G0587000 PROTEIN"/>
    <property type="match status" value="1"/>
</dbReference>
<evidence type="ECO:0000256" key="4">
    <source>
        <dbReference type="SAM" id="SignalP"/>
    </source>
</evidence>
<name>A0A1Y1V8E8_9FUNG</name>
<keyword evidence="2" id="KW-0433">Leucine-rich repeat</keyword>
<keyword evidence="4" id="KW-0732">Signal</keyword>
<accession>A0A1Y1V8E8</accession>
<comment type="caution">
    <text evidence="5">The sequence shown here is derived from an EMBL/GenBank/DDBJ whole genome shotgun (WGS) entry which is preliminary data.</text>
</comment>